<keyword evidence="5" id="KW-1185">Reference proteome</keyword>
<dbReference type="PANTHER" id="PTHR39200">
    <property type="entry name" value="HYPOTHETICAL EXPORTED PROTEIN"/>
    <property type="match status" value="1"/>
</dbReference>
<dbReference type="Pfam" id="PF10988">
    <property type="entry name" value="DUF2807"/>
    <property type="match status" value="1"/>
</dbReference>
<feature type="region of interest" description="Disordered" evidence="1">
    <location>
        <begin position="213"/>
        <end position="238"/>
    </location>
</feature>
<feature type="chain" id="PRO_5037426463" evidence="2">
    <location>
        <begin position="28"/>
        <end position="238"/>
    </location>
</feature>
<reference evidence="4" key="2">
    <citation type="submission" date="2020-09" db="EMBL/GenBank/DDBJ databases">
        <authorList>
            <person name="Sun Q."/>
            <person name="Kim S."/>
        </authorList>
    </citation>
    <scope>NUCLEOTIDE SEQUENCE</scope>
    <source>
        <strain evidence="4">KCTC 42590</strain>
    </source>
</reference>
<keyword evidence="2" id="KW-0732">Signal</keyword>
<dbReference type="InterPro" id="IPR021255">
    <property type="entry name" value="DUF2807"/>
</dbReference>
<dbReference type="Proteomes" id="UP000630923">
    <property type="component" value="Unassembled WGS sequence"/>
</dbReference>
<evidence type="ECO:0000256" key="2">
    <source>
        <dbReference type="SAM" id="SignalP"/>
    </source>
</evidence>
<dbReference type="EMBL" id="BNCI01000001">
    <property type="protein sequence ID" value="GHF10757.1"/>
    <property type="molecule type" value="Genomic_DNA"/>
</dbReference>
<dbReference type="AlphaFoldDB" id="A0A919AJD2"/>
<dbReference type="Gene3D" id="2.160.20.120">
    <property type="match status" value="1"/>
</dbReference>
<proteinExistence type="predicted"/>
<evidence type="ECO:0000259" key="3">
    <source>
        <dbReference type="Pfam" id="PF10988"/>
    </source>
</evidence>
<evidence type="ECO:0000313" key="5">
    <source>
        <dbReference type="Proteomes" id="UP000630923"/>
    </source>
</evidence>
<organism evidence="4 5">
    <name type="scientific">Kordiimonas sediminis</name>
    <dbReference type="NCBI Taxonomy" id="1735581"/>
    <lineage>
        <taxon>Bacteria</taxon>
        <taxon>Pseudomonadati</taxon>
        <taxon>Pseudomonadota</taxon>
        <taxon>Alphaproteobacteria</taxon>
        <taxon>Kordiimonadales</taxon>
        <taxon>Kordiimonadaceae</taxon>
        <taxon>Kordiimonas</taxon>
    </lineage>
</organism>
<feature type="domain" description="Putative auto-transporter adhesin head GIN" evidence="3">
    <location>
        <begin position="41"/>
        <end position="222"/>
    </location>
</feature>
<name>A0A919AJD2_9PROT</name>
<gene>
    <name evidence="4" type="ORF">GCM10017044_00550</name>
</gene>
<dbReference type="PANTHER" id="PTHR39200:SF1">
    <property type="entry name" value="AUTO-TRANSPORTER ADHESIN HEAD GIN DOMAIN-CONTAINING PROTEIN-RELATED"/>
    <property type="match status" value="1"/>
</dbReference>
<accession>A0A919AJD2</accession>
<dbReference type="RefSeq" id="WP_191249564.1">
    <property type="nucleotide sequence ID" value="NZ_BNCI01000001.1"/>
</dbReference>
<feature type="signal peptide" evidence="2">
    <location>
        <begin position="1"/>
        <end position="27"/>
    </location>
</feature>
<comment type="caution">
    <text evidence="4">The sequence shown here is derived from an EMBL/GenBank/DDBJ whole genome shotgun (WGS) entry which is preliminary data.</text>
</comment>
<sequence length="238" mass="24957">MNKLLATSACAALVVGAVMTNSPFALADTPTTTQERSVSSFDQVKLRGSMDVEIKVGPARSVTVIADSDIIDRIETEVEGDELVIGLERGHSYRNIRKMLVKVTVPDLTDVDLTGSGDMEITGLERKDFGMSLRGSGDITLKSADVDDLDINLKGSGDIVASGSCDTVTVNLAGSGDIDARDMRCKSADVTLKGSGDVTVYASDMADVLLQGSGDVSVHGDPDKVSSKVRGSGDVEVR</sequence>
<evidence type="ECO:0000256" key="1">
    <source>
        <dbReference type="SAM" id="MobiDB-lite"/>
    </source>
</evidence>
<evidence type="ECO:0000313" key="4">
    <source>
        <dbReference type="EMBL" id="GHF10757.1"/>
    </source>
</evidence>
<feature type="compositionally biased region" description="Basic and acidic residues" evidence="1">
    <location>
        <begin position="218"/>
        <end position="238"/>
    </location>
</feature>
<protein>
    <submittedName>
        <fullName evidence="4">DUF2807 domain-containing protein</fullName>
    </submittedName>
</protein>
<reference evidence="4" key="1">
    <citation type="journal article" date="2014" name="Int. J. Syst. Evol. Microbiol.">
        <title>Complete genome sequence of Corynebacterium casei LMG S-19264T (=DSM 44701T), isolated from a smear-ripened cheese.</title>
        <authorList>
            <consortium name="US DOE Joint Genome Institute (JGI-PGF)"/>
            <person name="Walter F."/>
            <person name="Albersmeier A."/>
            <person name="Kalinowski J."/>
            <person name="Ruckert C."/>
        </authorList>
    </citation>
    <scope>NUCLEOTIDE SEQUENCE</scope>
    <source>
        <strain evidence="4">KCTC 42590</strain>
    </source>
</reference>